<comment type="caution">
    <text evidence="1">The sequence shown here is derived from an EMBL/GenBank/DDBJ whole genome shotgun (WGS) entry which is preliminary data.</text>
</comment>
<accession>A0ACC5X4X0</accession>
<dbReference type="Proteomes" id="UP000829447">
    <property type="component" value="Linkage Group LG14"/>
</dbReference>
<sequence length="1471" mass="172080">MSASALRIGDQLILEEDYDETYIPSEQEIHEYAREIGIDPEREPELLWLAREGIVAPLPAEWKPCQDVTGDVYYFNFSTGQSTWDHPCDEEYRRLVAQERERSSGSAPVRKDKEKKKKKEKKEKKKEKKKSEPEGPKAPGPLGPLAPLRSVCDAPVPALRGSLGSSSGLQPLKTPLGGSLSGMSSGLQRVRQEERPSLAPPTFYSDDEDDEEEEREKISMPQSPCGTSRLLQNLHLDLDALGGGLQYEDSEVSGTAPAEERTEPELQDLALSGEISANPPSPSQDSLRGRRLSPRQLGGSGDCSSADVFPPSRQDESIAEDELIPVEEEGEERTRDEKRSEEEEEVEVEGQSERDEEEEEEGMRQREESGSEVIEQMERETESGVETQKARDEMEERKTPDSDKIMERYIDQVEYSGEEEEQSERDEEEERECKLQKEAVEETEEREDSDGVGEEKEEVERCRRSAEEQRDEADECRSEGEGKTSLNHPEEDEWNDKESKITEMSESEDEEIERLESLKENADTPLQQKGMLGKKLLPRCDRLPSEESEVSEHVEVASSRSDDMKVFRSKFSENLLDVTDLCLAEPSAAPKEKEMYGGREEYDDDYEKEEEMRGEAAKSSRRLKNLGLDEWLSERTQEPPSSSSVSKCEHVERERRTMDEEEEKKWKDEAEDRTKREQKEREEEERRRHEDKQRMMREEEEETRRQMEQERLRAVEERDRRLRLLREELRREEEEEERRIKEENEERIRALKERLQRERREEEERLDQETQTKLQHLREQALRDNETHLRTLREENEVRVRELRAELEVERERLEEQRRRDLDKMRVESEEELKAEKKRLQERREEQLATLRLEETTSERQRDLRSPRPQEQLLEYKRELSDVLQEVREEVQREHSRKLEQLKEEHRHQLQAIRETHLEEESNQRERMMSALQEEREQLLTSHTSQLEQLRLQLDTQLHNIRKTHTQKEAEVQGLIEKLELKTKELKIQESRLLAQVADLKKRRKQLDEEEDEVERGLETLPRLLKERDRLHADLERSREESDRLRDEMDRERVERMREREEMERERKERKREREEYGKMKEERERLQSKVELLQDKCDQLIRRVRELERGESADCEEEEKKEGEREEERKNGEREETLRVEDLEPSPSLDTHSNMQELREFISSESVSLQRARRFLDRQNGNLRERQAMLRAARTTLQDPTPAGVAHLLPQNLQQEASHLEELKETVQKGHTLLRKKEERLSQLENSLIEELSCDDAERMEAERRVTFDVTDSEMSSVYGQEGTVPVKVQQLAESLQQISSQLNTVLGALGPLTQRTSPSFPRASSLPPAPSWAWSPNTASSSTANQNGFTHGSVNGVATLRGSDLLLNSSWRKLLPGVSMDTSTSFSTRAHTAYSGYMPTSLSSMMRSKSSEVDSVRLQGLIEGNKRWLETRRKDTNVPLFTRYQAPPSTNGLVQLSLDENNQIRVHHY</sequence>
<evidence type="ECO:0000313" key="2">
    <source>
        <dbReference type="Proteomes" id="UP000829447"/>
    </source>
</evidence>
<evidence type="ECO:0000313" key="1">
    <source>
        <dbReference type="EMBL" id="MCI4385590.1"/>
    </source>
</evidence>
<protein>
    <submittedName>
        <fullName evidence="1">Uncharacterized protein</fullName>
    </submittedName>
</protein>
<organism evidence="1 2">
    <name type="scientific">Pangasianodon gigas</name>
    <name type="common">Mekong giant catfish</name>
    <name type="synonym">Pangasius gigas</name>
    <dbReference type="NCBI Taxonomy" id="30993"/>
    <lineage>
        <taxon>Eukaryota</taxon>
        <taxon>Metazoa</taxon>
        <taxon>Chordata</taxon>
        <taxon>Craniata</taxon>
        <taxon>Vertebrata</taxon>
        <taxon>Euteleostomi</taxon>
        <taxon>Actinopterygii</taxon>
        <taxon>Neopterygii</taxon>
        <taxon>Teleostei</taxon>
        <taxon>Ostariophysi</taxon>
        <taxon>Siluriformes</taxon>
        <taxon>Pangasiidae</taxon>
        <taxon>Pangasianodon</taxon>
    </lineage>
</organism>
<name>A0ACC5X4X0_PANGG</name>
<dbReference type="EMBL" id="CM040467">
    <property type="protein sequence ID" value="MCI4385590.1"/>
    <property type="molecule type" value="Genomic_DNA"/>
</dbReference>
<proteinExistence type="predicted"/>
<gene>
    <name evidence="1" type="ORF">PGIGA_G00052420</name>
</gene>
<keyword evidence="2" id="KW-1185">Reference proteome</keyword>
<reference evidence="1 2" key="1">
    <citation type="journal article" date="2022" name="bioRxiv">
        <title>An ancient truncated duplication of the anti-Mullerian hormone receptor type 2 gene is a potential conserved master sex determinant in the Pangasiidae catfish family.</title>
        <authorList>
            <person name="Wen M."/>
            <person name="Pan Q."/>
            <person name="Jouanno E."/>
            <person name="Montfort J."/>
            <person name="Zahm M."/>
            <person name="Cabau C."/>
            <person name="Klopp C."/>
            <person name="Iampietro C."/>
            <person name="Roques C."/>
            <person name="Bouchez O."/>
            <person name="Castinel A."/>
            <person name="Donnadieu C."/>
            <person name="Parrinello H."/>
            <person name="Poncet C."/>
            <person name="Belmonte E."/>
            <person name="Gautier V."/>
            <person name="Avarre J.-C."/>
            <person name="Dugue R."/>
            <person name="Gustiano R."/>
            <person name="Ha T.T.T."/>
            <person name="Campet M."/>
            <person name="Sriphairoj K."/>
            <person name="Ribolli J."/>
            <person name="de Almeida F.L."/>
            <person name="Desvignes T."/>
            <person name="Postlethwait J.H."/>
            <person name="Bucao C.F."/>
            <person name="Robinson-Rechavi M."/>
            <person name="Bobe J."/>
            <person name="Herpin A."/>
            <person name="Guiguen Y."/>
        </authorList>
    </citation>
    <scope>NUCLEOTIDE SEQUENCE [LARGE SCALE GENOMIC DNA]</scope>
    <source>
        <strain evidence="1">YG-Dec2019</strain>
    </source>
</reference>